<dbReference type="InterPro" id="IPR014476">
    <property type="entry name" value="AHL15-29"/>
</dbReference>
<gene>
    <name evidence="3" type="ORF">KC19_2G273100</name>
</gene>
<proteinExistence type="predicted"/>
<keyword evidence="4" id="KW-1185">Reference proteome</keyword>
<feature type="compositionally biased region" description="Polar residues" evidence="1">
    <location>
        <begin position="25"/>
        <end position="34"/>
    </location>
</feature>
<dbReference type="Pfam" id="PF03479">
    <property type="entry name" value="PCC"/>
    <property type="match status" value="1"/>
</dbReference>
<dbReference type="PANTHER" id="PTHR31100">
    <property type="entry name" value="AT-HOOK MOTIF NUCLEAR-LOCALIZED PROTEIN 15"/>
    <property type="match status" value="1"/>
</dbReference>
<evidence type="ECO:0000259" key="2">
    <source>
        <dbReference type="PROSITE" id="PS51742"/>
    </source>
</evidence>
<dbReference type="GO" id="GO:0003680">
    <property type="term" value="F:minor groove of adenine-thymine-rich DNA binding"/>
    <property type="evidence" value="ECO:0007669"/>
    <property type="project" value="InterPro"/>
</dbReference>
<accession>A0A8T0J1E8</accession>
<dbReference type="Gene3D" id="3.30.1330.80">
    <property type="entry name" value="Hypothetical protein, similar to alpha- acetolactate decarboxylase, domain 2"/>
    <property type="match status" value="1"/>
</dbReference>
<dbReference type="GO" id="GO:0005634">
    <property type="term" value="C:nucleus"/>
    <property type="evidence" value="ECO:0007669"/>
    <property type="project" value="TreeGrafter"/>
</dbReference>
<evidence type="ECO:0000313" key="3">
    <source>
        <dbReference type="EMBL" id="KAG0588836.1"/>
    </source>
</evidence>
<dbReference type="CDD" id="cd11378">
    <property type="entry name" value="DUF296"/>
    <property type="match status" value="1"/>
</dbReference>
<dbReference type="PANTHER" id="PTHR31100:SF14">
    <property type="entry name" value="AT-HOOK MOTIF NUCLEAR-LOCALIZED PROTEIN 15"/>
    <property type="match status" value="1"/>
</dbReference>
<name>A0A8T0J1E8_CERPU</name>
<feature type="domain" description="PPC" evidence="2">
    <location>
        <begin position="127"/>
        <end position="263"/>
    </location>
</feature>
<protein>
    <recommendedName>
        <fullName evidence="2">PPC domain-containing protein</fullName>
    </recommendedName>
</protein>
<organism evidence="3 4">
    <name type="scientific">Ceratodon purpureus</name>
    <name type="common">Fire moss</name>
    <name type="synonym">Dicranum purpureum</name>
    <dbReference type="NCBI Taxonomy" id="3225"/>
    <lineage>
        <taxon>Eukaryota</taxon>
        <taxon>Viridiplantae</taxon>
        <taxon>Streptophyta</taxon>
        <taxon>Embryophyta</taxon>
        <taxon>Bryophyta</taxon>
        <taxon>Bryophytina</taxon>
        <taxon>Bryopsida</taxon>
        <taxon>Dicranidae</taxon>
        <taxon>Pseudoditrichales</taxon>
        <taxon>Ditrichaceae</taxon>
        <taxon>Ceratodon</taxon>
    </lineage>
</organism>
<sequence length="322" mass="33634">MTQIDAPWGIVRGHYEKLWEERHNSNNNKQQQPSAPAENFGHMFMAGVGEGAGTEAGSRPSPPGGGNSGSDEEQGSGSSVPGRPSKRRKFRTKPPPGPGEPSRKPRGRPPGSKNKPKPPVIITRENGNAMRPHVLEVASGHDVWESVAEFARRRQRGVCVMGGSGTVTNVTLRQPTTPGATVTIHGRFEIISLSGSYLPPPSPTPPTGLTISFAGASGQVLGGCVVGALTAASPVVVVATSFTGATYDRLPLADDEPPLPTSGAAPAMQAPDLAQFNPSTALQSLYNIVPQGSNPNPQLTTAQDVLSQWASGGGQAHRPQPY</sequence>
<dbReference type="SUPFAM" id="SSF117856">
    <property type="entry name" value="AF0104/ALDC/Ptd012-like"/>
    <property type="match status" value="1"/>
</dbReference>
<dbReference type="EMBL" id="CM026422">
    <property type="protein sequence ID" value="KAG0588836.1"/>
    <property type="molecule type" value="Genomic_DNA"/>
</dbReference>
<dbReference type="OrthoDB" id="780035at2759"/>
<dbReference type="GO" id="GO:0003700">
    <property type="term" value="F:DNA-binding transcription factor activity"/>
    <property type="evidence" value="ECO:0007669"/>
    <property type="project" value="TreeGrafter"/>
</dbReference>
<dbReference type="AlphaFoldDB" id="A0A8T0J1E8"/>
<feature type="region of interest" description="Disordered" evidence="1">
    <location>
        <begin position="21"/>
        <end position="128"/>
    </location>
</feature>
<evidence type="ECO:0000256" key="1">
    <source>
        <dbReference type="SAM" id="MobiDB-lite"/>
    </source>
</evidence>
<reference evidence="3" key="1">
    <citation type="submission" date="2020-06" db="EMBL/GenBank/DDBJ databases">
        <title>WGS assembly of Ceratodon purpureus strain R40.</title>
        <authorList>
            <person name="Carey S.B."/>
            <person name="Jenkins J."/>
            <person name="Shu S."/>
            <person name="Lovell J.T."/>
            <person name="Sreedasyam A."/>
            <person name="Maumus F."/>
            <person name="Tiley G.P."/>
            <person name="Fernandez-Pozo N."/>
            <person name="Barry K."/>
            <person name="Chen C."/>
            <person name="Wang M."/>
            <person name="Lipzen A."/>
            <person name="Daum C."/>
            <person name="Saski C.A."/>
            <person name="Payton A.C."/>
            <person name="Mcbreen J.C."/>
            <person name="Conrad R.E."/>
            <person name="Kollar L.M."/>
            <person name="Olsson S."/>
            <person name="Huttunen S."/>
            <person name="Landis J.B."/>
            <person name="Wickett N.J."/>
            <person name="Johnson M.G."/>
            <person name="Rensing S.A."/>
            <person name="Grimwood J."/>
            <person name="Schmutz J."/>
            <person name="Mcdaniel S.F."/>
        </authorList>
    </citation>
    <scope>NUCLEOTIDE SEQUENCE</scope>
    <source>
        <strain evidence="3">R40</strain>
    </source>
</reference>
<dbReference type="Proteomes" id="UP000822688">
    <property type="component" value="Chromosome 2"/>
</dbReference>
<evidence type="ECO:0000313" key="4">
    <source>
        <dbReference type="Proteomes" id="UP000822688"/>
    </source>
</evidence>
<dbReference type="PROSITE" id="PS51742">
    <property type="entry name" value="PPC"/>
    <property type="match status" value="1"/>
</dbReference>
<comment type="caution">
    <text evidence="3">The sequence shown here is derived from an EMBL/GenBank/DDBJ whole genome shotgun (WGS) entry which is preliminary data.</text>
</comment>
<dbReference type="InterPro" id="IPR005175">
    <property type="entry name" value="PPC_dom"/>
</dbReference>